<organism evidence="3 4">
    <name type="scientific">Mucilaginibacter aquatilis</name>
    <dbReference type="NCBI Taxonomy" id="1517760"/>
    <lineage>
        <taxon>Bacteria</taxon>
        <taxon>Pseudomonadati</taxon>
        <taxon>Bacteroidota</taxon>
        <taxon>Sphingobacteriia</taxon>
        <taxon>Sphingobacteriales</taxon>
        <taxon>Sphingobacteriaceae</taxon>
        <taxon>Mucilaginibacter</taxon>
    </lineage>
</organism>
<dbReference type="InterPro" id="IPR052345">
    <property type="entry name" value="Rad_response_metalloprotease"/>
</dbReference>
<dbReference type="SMART" id="SM00530">
    <property type="entry name" value="HTH_XRE"/>
    <property type="match status" value="1"/>
</dbReference>
<dbReference type="NCBIfam" id="TIGR02607">
    <property type="entry name" value="antidote_HigA"/>
    <property type="match status" value="1"/>
</dbReference>
<dbReference type="InterPro" id="IPR013430">
    <property type="entry name" value="Toxin_antidote_HigA"/>
</dbReference>
<comment type="similarity">
    <text evidence="1">Belongs to the short-chain fatty acyl-CoA assimilation regulator (ScfR) family.</text>
</comment>
<dbReference type="Gene3D" id="1.10.260.40">
    <property type="entry name" value="lambda repressor-like DNA-binding domains"/>
    <property type="match status" value="1"/>
</dbReference>
<comment type="caution">
    <text evidence="3">The sequence shown here is derived from an EMBL/GenBank/DDBJ whole genome shotgun (WGS) entry which is preliminary data.</text>
</comment>
<dbReference type="Gene3D" id="1.10.10.2910">
    <property type="match status" value="1"/>
</dbReference>
<dbReference type="InterPro" id="IPR010982">
    <property type="entry name" value="Lambda_DNA-bd_dom_sf"/>
</dbReference>
<dbReference type="AlphaFoldDB" id="A0A6I4IQN0"/>
<proteinExistence type="inferred from homology"/>
<dbReference type="Proteomes" id="UP000434850">
    <property type="component" value="Unassembled WGS sequence"/>
</dbReference>
<gene>
    <name evidence="3" type="ORF">GO816_09895</name>
</gene>
<dbReference type="GO" id="GO:0003677">
    <property type="term" value="F:DNA binding"/>
    <property type="evidence" value="ECO:0007669"/>
    <property type="project" value="InterPro"/>
</dbReference>
<reference evidence="3 4" key="1">
    <citation type="submission" date="2019-12" db="EMBL/GenBank/DDBJ databases">
        <title>Mucilaginibacter sp. HME9299 genome sequencing and assembly.</title>
        <authorList>
            <person name="Kang H."/>
            <person name="Kim H."/>
            <person name="Joh K."/>
        </authorList>
    </citation>
    <scope>NUCLEOTIDE SEQUENCE [LARGE SCALE GENOMIC DNA]</scope>
    <source>
        <strain evidence="3 4">HME9299</strain>
    </source>
</reference>
<dbReference type="PROSITE" id="PS50943">
    <property type="entry name" value="HTH_CROC1"/>
    <property type="match status" value="1"/>
</dbReference>
<feature type="domain" description="HTH cro/C1-type" evidence="2">
    <location>
        <begin position="19"/>
        <end position="73"/>
    </location>
</feature>
<dbReference type="Pfam" id="PF01381">
    <property type="entry name" value="HTH_3"/>
    <property type="match status" value="1"/>
</dbReference>
<dbReference type="CDD" id="cd00093">
    <property type="entry name" value="HTH_XRE"/>
    <property type="match status" value="1"/>
</dbReference>
<dbReference type="InterPro" id="IPR001387">
    <property type="entry name" value="Cro/C1-type_HTH"/>
</dbReference>
<keyword evidence="4" id="KW-1185">Reference proteome</keyword>
<dbReference type="PANTHER" id="PTHR43236:SF2">
    <property type="entry name" value="BLL0069 PROTEIN"/>
    <property type="match status" value="1"/>
</dbReference>
<dbReference type="SUPFAM" id="SSF47413">
    <property type="entry name" value="lambda repressor-like DNA-binding domains"/>
    <property type="match status" value="1"/>
</dbReference>
<dbReference type="InterPro" id="IPR010359">
    <property type="entry name" value="IrrE_HExxH"/>
</dbReference>
<sequence>MSSNIKIERELLTKPGDTILETLQHLKMSQAELAERMGKTPGKINDLISGKAPITVNSAMQLEKVLGIDMQFWLNREMFYREKLARIEQEEFLEQCLDWLKEQPVKELQKFGYLKSDKVGTEMVEECLQFYGVVSPVEWENVYIENYAQTSFRKSPNHKTLLSSMAAWLRIAELKLRKQQYPEFKKDTFKSVLQKVKNLVQSQPEDFPTTLQSLCQQAGVAVIYSNSLPKAPISGAARWVGGTPLIQITDRYKTNDHFWFTFYHEAGHILLHGKKDVFIEEFEGVENDSNKEQEANDFARDWLLPDTFLEQIDEQQVDEKIVRRIAREYSTHPAIVVGRLQNLKKVPHFFGSNLKVKINLDYFIEH</sequence>
<evidence type="ECO:0000313" key="3">
    <source>
        <dbReference type="EMBL" id="MVN91434.1"/>
    </source>
</evidence>
<dbReference type="OrthoDB" id="9796786at2"/>
<evidence type="ECO:0000313" key="4">
    <source>
        <dbReference type="Proteomes" id="UP000434850"/>
    </source>
</evidence>
<accession>A0A6I4IQN0</accession>
<protein>
    <submittedName>
        <fullName evidence="3">HigA family addiction module antidote protein</fullName>
    </submittedName>
</protein>
<name>A0A6I4IQN0_9SPHI</name>
<dbReference type="PANTHER" id="PTHR43236">
    <property type="entry name" value="ANTITOXIN HIGA1"/>
    <property type="match status" value="1"/>
</dbReference>
<dbReference type="EMBL" id="WQLA01000003">
    <property type="protein sequence ID" value="MVN91434.1"/>
    <property type="molecule type" value="Genomic_DNA"/>
</dbReference>
<evidence type="ECO:0000256" key="1">
    <source>
        <dbReference type="ARBA" id="ARBA00007227"/>
    </source>
</evidence>
<dbReference type="RefSeq" id="WP_157541654.1">
    <property type="nucleotide sequence ID" value="NZ_WQLA01000003.1"/>
</dbReference>
<dbReference type="Pfam" id="PF06114">
    <property type="entry name" value="Peptidase_M78"/>
    <property type="match status" value="1"/>
</dbReference>
<evidence type="ECO:0000259" key="2">
    <source>
        <dbReference type="PROSITE" id="PS50943"/>
    </source>
</evidence>